<keyword evidence="3" id="KW-0341">Growth regulation</keyword>
<gene>
    <name evidence="4" type="ORF">SAY87_031909</name>
</gene>
<organism evidence="4 5">
    <name type="scientific">Trapa incisa</name>
    <dbReference type="NCBI Taxonomy" id="236973"/>
    <lineage>
        <taxon>Eukaryota</taxon>
        <taxon>Viridiplantae</taxon>
        <taxon>Streptophyta</taxon>
        <taxon>Embryophyta</taxon>
        <taxon>Tracheophyta</taxon>
        <taxon>Spermatophyta</taxon>
        <taxon>Magnoliopsida</taxon>
        <taxon>eudicotyledons</taxon>
        <taxon>Gunneridae</taxon>
        <taxon>Pentapetalae</taxon>
        <taxon>rosids</taxon>
        <taxon>malvids</taxon>
        <taxon>Myrtales</taxon>
        <taxon>Lythraceae</taxon>
        <taxon>Trapa</taxon>
    </lineage>
</organism>
<accession>A0AAN7QLD9</accession>
<evidence type="ECO:0000313" key="4">
    <source>
        <dbReference type="EMBL" id="KAK4771377.1"/>
    </source>
</evidence>
<protein>
    <recommendedName>
        <fullName evidence="6">Small auxin up regulated protein</fullName>
    </recommendedName>
</protein>
<proteinExistence type="inferred from homology"/>
<evidence type="ECO:0000313" key="5">
    <source>
        <dbReference type="Proteomes" id="UP001345219"/>
    </source>
</evidence>
<dbReference type="PANTHER" id="PTHR31374:SF201">
    <property type="entry name" value="SAUR-LIKE AUXIN-RESPONSIVE PROTEIN FAMILY"/>
    <property type="match status" value="1"/>
</dbReference>
<evidence type="ECO:0008006" key="6">
    <source>
        <dbReference type="Google" id="ProtNLM"/>
    </source>
</evidence>
<evidence type="ECO:0000256" key="2">
    <source>
        <dbReference type="ARBA" id="ARBA00022473"/>
    </source>
</evidence>
<evidence type="ECO:0000256" key="1">
    <source>
        <dbReference type="ARBA" id="ARBA00006974"/>
    </source>
</evidence>
<keyword evidence="2" id="KW-0217">Developmental protein</keyword>
<dbReference type="Proteomes" id="UP001345219">
    <property type="component" value="Chromosome 24"/>
</dbReference>
<comment type="caution">
    <text evidence="4">The sequence shown here is derived from an EMBL/GenBank/DDBJ whole genome shotgun (WGS) entry which is preliminary data.</text>
</comment>
<keyword evidence="5" id="KW-1185">Reference proteome</keyword>
<dbReference type="AlphaFoldDB" id="A0AAN7QLD9"/>
<dbReference type="GO" id="GO:0009733">
    <property type="term" value="P:response to auxin"/>
    <property type="evidence" value="ECO:0007669"/>
    <property type="project" value="InterPro"/>
</dbReference>
<dbReference type="InterPro" id="IPR003676">
    <property type="entry name" value="SAUR_fam"/>
</dbReference>
<name>A0AAN7QLD9_9MYRT</name>
<sequence>MIMNIRKRGIKIRRKLVKVFQWMTRLRRSRNLPRRSIAYSGSKIFNLAKRLCSFRLTAHPYVRVGHEKNPTWINDVPKGHLAVYVGRSRDDSCRVTVPVIYFNHPLFRELLSETEKVHGYDHPGGITLPCGISEFERIQSRIAGDSRCCRPNGGGEGY</sequence>
<evidence type="ECO:0000256" key="3">
    <source>
        <dbReference type="ARBA" id="ARBA00022604"/>
    </source>
</evidence>
<comment type="similarity">
    <text evidence="1">Belongs to the ARG7 family.</text>
</comment>
<dbReference type="EMBL" id="JAXIOK010000005">
    <property type="protein sequence ID" value="KAK4771377.1"/>
    <property type="molecule type" value="Genomic_DNA"/>
</dbReference>
<reference evidence="4 5" key="1">
    <citation type="journal article" date="2023" name="Hortic Res">
        <title>Pangenome of water caltrop reveals structural variations and asymmetric subgenome divergence after allopolyploidization.</title>
        <authorList>
            <person name="Zhang X."/>
            <person name="Chen Y."/>
            <person name="Wang L."/>
            <person name="Yuan Y."/>
            <person name="Fang M."/>
            <person name="Shi L."/>
            <person name="Lu R."/>
            <person name="Comes H.P."/>
            <person name="Ma Y."/>
            <person name="Chen Y."/>
            <person name="Huang G."/>
            <person name="Zhou Y."/>
            <person name="Zheng Z."/>
            <person name="Qiu Y."/>
        </authorList>
    </citation>
    <scope>NUCLEOTIDE SEQUENCE [LARGE SCALE GENOMIC DNA]</scope>
    <source>
        <tissue evidence="4">Roots</tissue>
    </source>
</reference>
<dbReference type="Pfam" id="PF02519">
    <property type="entry name" value="Auxin_inducible"/>
    <property type="match status" value="1"/>
</dbReference>
<dbReference type="PANTHER" id="PTHR31374">
    <property type="entry name" value="AUXIN-INDUCED PROTEIN-LIKE-RELATED"/>
    <property type="match status" value="1"/>
</dbReference>